<dbReference type="RefSeq" id="XP_020013030.1">
    <property type="nucleotide sequence ID" value="XM_020157441.1"/>
</dbReference>
<gene>
    <name evidence="2" type="primary">LOC109682299</name>
</gene>
<reference evidence="2" key="1">
    <citation type="submission" date="2025-08" db="UniProtKB">
        <authorList>
            <consortium name="RefSeq"/>
        </authorList>
    </citation>
    <scope>IDENTIFICATION</scope>
    <source>
        <tissue evidence="2">Leukocyte</tissue>
    </source>
</reference>
<feature type="region of interest" description="Disordered" evidence="1">
    <location>
        <begin position="102"/>
        <end position="129"/>
    </location>
</feature>
<name>A0A8B7U5P2_CASCN</name>
<dbReference type="OrthoDB" id="8062037at2759"/>
<dbReference type="KEGG" id="ccan:109682299"/>
<dbReference type="AlphaFoldDB" id="A0A8B7U5P2"/>
<proteinExistence type="predicted"/>
<accession>A0A8B7U5P2</accession>
<dbReference type="CTD" id="27246"/>
<feature type="region of interest" description="Disordered" evidence="1">
    <location>
        <begin position="32"/>
        <end position="77"/>
    </location>
</feature>
<evidence type="ECO:0000256" key="1">
    <source>
        <dbReference type="SAM" id="MobiDB-lite"/>
    </source>
</evidence>
<sequence>MGLGAAGLPPRFSLTSGSALIHRLRRLTLRRSAQRLPDARAGWPPEHRGSPRPSSEAASTGTDTEGGRRWRTGEGLFELPAGGPLRATLFRPFGAEGRAVGSLGRRRAGLPGPAGSRDRRGLRSGGRTREAAVTADGEVAARRGTSGCPLGLSRRRRKMAEASAAGTDAGATVAAHRFFCHFCKGEVSPKLPEYICPRCESGFIEEVTDDSRIQS</sequence>
<evidence type="ECO:0000313" key="2">
    <source>
        <dbReference type="RefSeq" id="XP_020013030.1"/>
    </source>
</evidence>
<protein>
    <submittedName>
        <fullName evidence="2">Uncharacterized protein LOC109682299</fullName>
    </submittedName>
</protein>
<organism evidence="2">
    <name type="scientific">Castor canadensis</name>
    <name type="common">American beaver</name>
    <dbReference type="NCBI Taxonomy" id="51338"/>
    <lineage>
        <taxon>Eukaryota</taxon>
        <taxon>Metazoa</taxon>
        <taxon>Chordata</taxon>
        <taxon>Craniata</taxon>
        <taxon>Vertebrata</taxon>
        <taxon>Euteleostomi</taxon>
        <taxon>Mammalia</taxon>
        <taxon>Eutheria</taxon>
        <taxon>Euarchontoglires</taxon>
        <taxon>Glires</taxon>
        <taxon>Rodentia</taxon>
        <taxon>Castorimorpha</taxon>
        <taxon>Castoridae</taxon>
        <taxon>Castor</taxon>
    </lineage>
</organism>